<evidence type="ECO:0000256" key="13">
    <source>
        <dbReference type="HAMAP-Rule" id="MF_00041"/>
    </source>
</evidence>
<dbReference type="Gene3D" id="1.20.120.1910">
    <property type="entry name" value="Cysteine-tRNA ligase, C-terminal anti-codon recognition domain"/>
    <property type="match status" value="1"/>
</dbReference>
<comment type="subcellular location">
    <subcellularLocation>
        <location evidence="2 13">Cytoplasm</location>
    </subcellularLocation>
</comment>
<dbReference type="EMBL" id="PEVB01000057">
    <property type="protein sequence ID" value="PIV07539.1"/>
    <property type="molecule type" value="Genomic_DNA"/>
</dbReference>
<evidence type="ECO:0000259" key="16">
    <source>
        <dbReference type="Pfam" id="PF23493"/>
    </source>
</evidence>
<comment type="caution">
    <text evidence="17">The sequence shown here is derived from an EMBL/GenBank/DDBJ whole genome shotgun (WGS) entry which is preliminary data.</text>
</comment>
<comment type="catalytic activity">
    <reaction evidence="13">
        <text>tRNA(Cys) + L-cysteine + ATP = L-cysteinyl-tRNA(Cys) + AMP + diphosphate</text>
        <dbReference type="Rhea" id="RHEA:17773"/>
        <dbReference type="Rhea" id="RHEA-COMP:9661"/>
        <dbReference type="Rhea" id="RHEA-COMP:9679"/>
        <dbReference type="ChEBI" id="CHEBI:30616"/>
        <dbReference type="ChEBI" id="CHEBI:33019"/>
        <dbReference type="ChEBI" id="CHEBI:35235"/>
        <dbReference type="ChEBI" id="CHEBI:78442"/>
        <dbReference type="ChEBI" id="CHEBI:78517"/>
        <dbReference type="ChEBI" id="CHEBI:456215"/>
        <dbReference type="EC" id="6.1.1.16"/>
    </reaction>
</comment>
<gene>
    <name evidence="13" type="primary">cysS</name>
    <name evidence="17" type="ORF">COS53_01830</name>
</gene>
<evidence type="ECO:0000256" key="4">
    <source>
        <dbReference type="ARBA" id="ARBA00011245"/>
    </source>
</evidence>
<dbReference type="InterPro" id="IPR015803">
    <property type="entry name" value="Cys-tRNA-ligase"/>
</dbReference>
<comment type="subunit">
    <text evidence="4 13">Monomer.</text>
</comment>
<dbReference type="PANTHER" id="PTHR10890:SF3">
    <property type="entry name" value="CYSTEINE--TRNA LIGASE, CYTOPLASMIC"/>
    <property type="match status" value="1"/>
</dbReference>
<evidence type="ECO:0000256" key="10">
    <source>
        <dbReference type="ARBA" id="ARBA00022840"/>
    </source>
</evidence>
<dbReference type="CDD" id="cd00672">
    <property type="entry name" value="CysRS_core"/>
    <property type="match status" value="1"/>
</dbReference>
<dbReference type="Proteomes" id="UP000229191">
    <property type="component" value="Unassembled WGS sequence"/>
</dbReference>
<dbReference type="SUPFAM" id="SSF52374">
    <property type="entry name" value="Nucleotidylyl transferase"/>
    <property type="match status" value="1"/>
</dbReference>
<dbReference type="InterPro" id="IPR015273">
    <property type="entry name" value="Cys-tRNA-synt_Ia_DALR"/>
</dbReference>
<evidence type="ECO:0000259" key="15">
    <source>
        <dbReference type="Pfam" id="PF09190"/>
    </source>
</evidence>
<keyword evidence="12 13" id="KW-0030">Aminoacyl-tRNA synthetase</keyword>
<dbReference type="Pfam" id="PF23493">
    <property type="entry name" value="CysS_C"/>
    <property type="match status" value="1"/>
</dbReference>
<evidence type="ECO:0000256" key="6">
    <source>
        <dbReference type="ARBA" id="ARBA00022598"/>
    </source>
</evidence>
<comment type="caution">
    <text evidence="13">Lacks conserved residue(s) required for the propagation of feature annotation.</text>
</comment>
<keyword evidence="11 13" id="KW-0648">Protein biosynthesis</keyword>
<keyword evidence="10 13" id="KW-0067">ATP-binding</keyword>
<dbReference type="InterPro" id="IPR009080">
    <property type="entry name" value="tRNAsynth_Ia_anticodon-bd"/>
</dbReference>
<evidence type="ECO:0000313" key="17">
    <source>
        <dbReference type="EMBL" id="PIV07539.1"/>
    </source>
</evidence>
<dbReference type="Gene3D" id="3.40.50.620">
    <property type="entry name" value="HUPs"/>
    <property type="match status" value="1"/>
</dbReference>
<dbReference type="Pfam" id="PF01406">
    <property type="entry name" value="tRNA-synt_1e"/>
    <property type="match status" value="1"/>
</dbReference>
<evidence type="ECO:0000256" key="5">
    <source>
        <dbReference type="ARBA" id="ARBA00022490"/>
    </source>
</evidence>
<evidence type="ECO:0000256" key="8">
    <source>
        <dbReference type="ARBA" id="ARBA00022741"/>
    </source>
</evidence>
<dbReference type="InterPro" id="IPR056411">
    <property type="entry name" value="CysS_C"/>
</dbReference>
<sequence>MKIYSTLTKTVEEFVPINGMNVNLFVCGPTVYDYPHLGHAKTYIQFDFVVRYLRWRGYDVTYLQNITDIDDKIINRANENGFKWNELSRKFEEIYIEDMKSLGNTSVNKYARATDYISQIVKQVQTLIDKGFAYKTTDGIYFEVAKFKDYGKLSKRTEVKENDSLSRIDEDKEKRGWNDFCLWKNYKEGEPFWETELGKGRPGWHIEDTAITETEFGPQYDIHGGAVDLIFPHHEAEISQMEAVSGKVPLVKYWMHTGFLNINSEKMSKSKENFTTIREALKQYDFRVIRYLFLNTHYRSEIDFSELTLIQAQNSVEKLNIFVNSIDKNFDDSEHTDLINKIKSEVIEALDNDFNAPIAWAAIYEGVRQFNIAGKLGKNVFRFFEELNSIFEVIDFSKLEVPEDILKLAKERTDAKSAKDWAKADELREKIKTLGYLVEDFKNDCKIRKLVLS</sequence>
<keyword evidence="9" id="KW-0862">Zinc</keyword>
<protein>
    <recommendedName>
        <fullName evidence="13">Cysteine--tRNA ligase</fullName>
        <ecNumber evidence="13">6.1.1.16</ecNumber>
    </recommendedName>
    <alternativeName>
        <fullName evidence="13">Cysteinyl-tRNA synthetase</fullName>
        <shortName evidence="13">CysRS</shortName>
    </alternativeName>
</protein>
<dbReference type="PANTHER" id="PTHR10890">
    <property type="entry name" value="CYSTEINYL-TRNA SYNTHETASE"/>
    <property type="match status" value="1"/>
</dbReference>
<dbReference type="GO" id="GO:0005737">
    <property type="term" value="C:cytoplasm"/>
    <property type="evidence" value="ECO:0007669"/>
    <property type="project" value="UniProtKB-SubCell"/>
</dbReference>
<dbReference type="GO" id="GO:0046872">
    <property type="term" value="F:metal ion binding"/>
    <property type="evidence" value="ECO:0007669"/>
    <property type="project" value="UniProtKB-KW"/>
</dbReference>
<dbReference type="InterPro" id="IPR024909">
    <property type="entry name" value="Cys-tRNA/MSH_ligase"/>
</dbReference>
<keyword evidence="8 13" id="KW-0547">Nucleotide-binding</keyword>
<feature type="short sequence motif" description="'KMSKS' region" evidence="13">
    <location>
        <begin position="266"/>
        <end position="270"/>
    </location>
</feature>
<dbReference type="PRINTS" id="PR00983">
    <property type="entry name" value="TRNASYNTHCYS"/>
</dbReference>
<keyword evidence="6 13" id="KW-0436">Ligase</keyword>
<name>A0A2M7BPY3_9BACT</name>
<reference evidence="18" key="1">
    <citation type="submission" date="2017-09" db="EMBL/GenBank/DDBJ databases">
        <title>Depth-based differentiation of microbial function through sediment-hosted aquifers and enrichment of novel symbionts in the deep terrestrial subsurface.</title>
        <authorList>
            <person name="Probst A.J."/>
            <person name="Ladd B."/>
            <person name="Jarett J.K."/>
            <person name="Geller-Mcgrath D.E."/>
            <person name="Sieber C.M.K."/>
            <person name="Emerson J.B."/>
            <person name="Anantharaman K."/>
            <person name="Thomas B.C."/>
            <person name="Malmstrom R."/>
            <person name="Stieglmeier M."/>
            <person name="Klingl A."/>
            <person name="Woyke T."/>
            <person name="Ryan C.M."/>
            <person name="Banfield J.F."/>
        </authorList>
    </citation>
    <scope>NUCLEOTIDE SEQUENCE [LARGE SCALE GENOMIC DNA]</scope>
</reference>
<evidence type="ECO:0000256" key="9">
    <source>
        <dbReference type="ARBA" id="ARBA00022833"/>
    </source>
</evidence>
<comment type="cofactor">
    <cofactor evidence="1">
        <name>Zn(2+)</name>
        <dbReference type="ChEBI" id="CHEBI:29105"/>
    </cofactor>
</comment>
<dbReference type="AlphaFoldDB" id="A0A2M7BPY3"/>
<dbReference type="SUPFAM" id="SSF47323">
    <property type="entry name" value="Anticodon-binding domain of a subclass of class I aminoacyl-tRNA synthetases"/>
    <property type="match status" value="1"/>
</dbReference>
<dbReference type="GO" id="GO:0006423">
    <property type="term" value="P:cysteinyl-tRNA aminoacylation"/>
    <property type="evidence" value="ECO:0007669"/>
    <property type="project" value="UniProtKB-UniRule"/>
</dbReference>
<dbReference type="GO" id="GO:0005524">
    <property type="term" value="F:ATP binding"/>
    <property type="evidence" value="ECO:0007669"/>
    <property type="project" value="UniProtKB-UniRule"/>
</dbReference>
<dbReference type="InterPro" id="IPR014729">
    <property type="entry name" value="Rossmann-like_a/b/a_fold"/>
</dbReference>
<accession>A0A2M7BPY3</accession>
<evidence type="ECO:0000256" key="2">
    <source>
        <dbReference type="ARBA" id="ARBA00004496"/>
    </source>
</evidence>
<dbReference type="NCBIfam" id="TIGR00435">
    <property type="entry name" value="cysS"/>
    <property type="match status" value="1"/>
</dbReference>
<feature type="domain" description="tRNA synthetases class I catalytic" evidence="14">
    <location>
        <begin position="14"/>
        <end position="313"/>
    </location>
</feature>
<dbReference type="EC" id="6.1.1.16" evidence="13"/>
<dbReference type="GO" id="GO:0004817">
    <property type="term" value="F:cysteine-tRNA ligase activity"/>
    <property type="evidence" value="ECO:0007669"/>
    <property type="project" value="UniProtKB-UniRule"/>
</dbReference>
<keyword evidence="5 13" id="KW-0963">Cytoplasm</keyword>
<dbReference type="HAMAP" id="MF_00041">
    <property type="entry name" value="Cys_tRNA_synth"/>
    <property type="match status" value="1"/>
</dbReference>
<organism evidence="17 18">
    <name type="scientific">Candidatus Shapirobacteria bacterium CG03_land_8_20_14_0_80_35_14</name>
    <dbReference type="NCBI Taxonomy" id="1974878"/>
    <lineage>
        <taxon>Bacteria</taxon>
        <taxon>Candidatus Shapironibacteriota</taxon>
    </lineage>
</organism>
<dbReference type="Pfam" id="PF09190">
    <property type="entry name" value="DALR_2"/>
    <property type="match status" value="1"/>
</dbReference>
<proteinExistence type="inferred from homology"/>
<evidence type="ECO:0000256" key="11">
    <source>
        <dbReference type="ARBA" id="ARBA00022917"/>
    </source>
</evidence>
<feature type="domain" description="Cysteinyl-tRNA ligase anticodon binding" evidence="16">
    <location>
        <begin position="401"/>
        <end position="443"/>
    </location>
</feature>
<dbReference type="InterPro" id="IPR032678">
    <property type="entry name" value="tRNA-synt_1_cat_dom"/>
</dbReference>
<evidence type="ECO:0000256" key="1">
    <source>
        <dbReference type="ARBA" id="ARBA00001947"/>
    </source>
</evidence>
<feature type="domain" description="Cysteinyl-tRNA synthetase class Ia DALR" evidence="15">
    <location>
        <begin position="346"/>
        <end position="375"/>
    </location>
</feature>
<keyword evidence="7" id="KW-0479">Metal-binding</keyword>
<feature type="short sequence motif" description="'HIGH' region" evidence="13">
    <location>
        <begin position="29"/>
        <end position="39"/>
    </location>
</feature>
<comment type="similarity">
    <text evidence="3 13">Belongs to the class-I aminoacyl-tRNA synthetase family.</text>
</comment>
<feature type="binding site" evidence="13">
    <location>
        <position position="269"/>
    </location>
    <ligand>
        <name>ATP</name>
        <dbReference type="ChEBI" id="CHEBI:30616"/>
    </ligand>
</feature>
<evidence type="ECO:0000313" key="18">
    <source>
        <dbReference type="Proteomes" id="UP000229191"/>
    </source>
</evidence>
<evidence type="ECO:0000256" key="12">
    <source>
        <dbReference type="ARBA" id="ARBA00023146"/>
    </source>
</evidence>
<evidence type="ECO:0000256" key="7">
    <source>
        <dbReference type="ARBA" id="ARBA00022723"/>
    </source>
</evidence>
<evidence type="ECO:0000256" key="3">
    <source>
        <dbReference type="ARBA" id="ARBA00005594"/>
    </source>
</evidence>
<evidence type="ECO:0000259" key="14">
    <source>
        <dbReference type="Pfam" id="PF01406"/>
    </source>
</evidence>